<dbReference type="AlphaFoldDB" id="A0A0V0J946"/>
<gene>
    <name evidence="1" type="ORF">TR119499</name>
</gene>
<name>A0A0V0J946_SCHSO</name>
<sequence length="113" mass="12681">SIFSVEPSAYPPPHYKYNVFLSAGVIDEVFDSFFVVLFEPLDSSGVSSFFAVSSVESFFVILLEPLESSGVSFFFRVTCIESGCKFKRCRSIFARFHSRRLVEALKIAATIDL</sequence>
<evidence type="ECO:0000313" key="1">
    <source>
        <dbReference type="EMBL" id="JAP62014.1"/>
    </source>
</evidence>
<dbReference type="EMBL" id="GEEE01001211">
    <property type="protein sequence ID" value="JAP62014.1"/>
    <property type="molecule type" value="Transcribed_RNA"/>
</dbReference>
<reference evidence="1" key="1">
    <citation type="submission" date="2016-01" db="EMBL/GenBank/DDBJ databases">
        <title>Reference transcriptome for the parasite Schistocephalus solidus: insights into the molecular evolution of parasitism.</title>
        <authorList>
            <person name="Hebert F.O."/>
            <person name="Grambauer S."/>
            <person name="Barber I."/>
            <person name="Landry C.R."/>
            <person name="Aubin-Horth N."/>
        </authorList>
    </citation>
    <scope>NUCLEOTIDE SEQUENCE</scope>
</reference>
<protein>
    <submittedName>
        <fullName evidence="1">Uncharacterized protein</fullName>
    </submittedName>
</protein>
<organism evidence="1">
    <name type="scientific">Schistocephalus solidus</name>
    <name type="common">Tapeworm</name>
    <dbReference type="NCBI Taxonomy" id="70667"/>
    <lineage>
        <taxon>Eukaryota</taxon>
        <taxon>Metazoa</taxon>
        <taxon>Spiralia</taxon>
        <taxon>Lophotrochozoa</taxon>
        <taxon>Platyhelminthes</taxon>
        <taxon>Cestoda</taxon>
        <taxon>Eucestoda</taxon>
        <taxon>Diphyllobothriidea</taxon>
        <taxon>Diphyllobothriidae</taxon>
        <taxon>Schistocephalus</taxon>
    </lineage>
</organism>
<feature type="non-terminal residue" evidence="1">
    <location>
        <position position="1"/>
    </location>
</feature>
<accession>A0A0V0J946</accession>
<proteinExistence type="predicted"/>